<reference evidence="2" key="1">
    <citation type="submission" date="2018-04" db="EMBL/GenBank/DDBJ databases">
        <title>WGS assembly of Panicum hallii.</title>
        <authorList>
            <person name="Lovell J."/>
            <person name="Jenkins J."/>
            <person name="Lowry D."/>
            <person name="Mamidi S."/>
            <person name="Sreedasyam A."/>
            <person name="Weng X."/>
            <person name="Barry K."/>
            <person name="Bonette J."/>
            <person name="Campitelli B."/>
            <person name="Daum C."/>
            <person name="Gordon S."/>
            <person name="Gould B."/>
            <person name="Lipzen A."/>
            <person name="Macqueen A."/>
            <person name="Palacio-Mejia J."/>
            <person name="Plott C."/>
            <person name="Shakirov E."/>
            <person name="Shu S."/>
            <person name="Yoshinaga Y."/>
            <person name="Zane M."/>
            <person name="Rokhsar D."/>
            <person name="Grimwood J."/>
            <person name="Schmutz J."/>
            <person name="Juenger T."/>
        </authorList>
    </citation>
    <scope>NUCLEOTIDE SEQUENCE [LARGE SCALE GENOMIC DNA]</scope>
    <source>
        <strain evidence="2">FIL2</strain>
    </source>
</reference>
<dbReference type="Gene3D" id="2.40.70.10">
    <property type="entry name" value="Acid Proteases"/>
    <property type="match status" value="1"/>
</dbReference>
<proteinExistence type="predicted"/>
<name>A0A2T8I6S8_9POAL</name>
<protein>
    <recommendedName>
        <fullName evidence="3">Peptidase A2 domain-containing protein</fullName>
    </recommendedName>
</protein>
<organism evidence="2">
    <name type="scientific">Panicum hallii</name>
    <dbReference type="NCBI Taxonomy" id="206008"/>
    <lineage>
        <taxon>Eukaryota</taxon>
        <taxon>Viridiplantae</taxon>
        <taxon>Streptophyta</taxon>
        <taxon>Embryophyta</taxon>
        <taxon>Tracheophyta</taxon>
        <taxon>Spermatophyta</taxon>
        <taxon>Magnoliopsida</taxon>
        <taxon>Liliopsida</taxon>
        <taxon>Poales</taxon>
        <taxon>Poaceae</taxon>
        <taxon>PACMAD clade</taxon>
        <taxon>Panicoideae</taxon>
        <taxon>Panicodae</taxon>
        <taxon>Paniceae</taxon>
        <taxon>Panicinae</taxon>
        <taxon>Panicum</taxon>
        <taxon>Panicum sect. Panicum</taxon>
    </lineage>
</organism>
<dbReference type="EMBL" id="CM008054">
    <property type="protein sequence ID" value="PVH33373.1"/>
    <property type="molecule type" value="Genomic_DNA"/>
</dbReference>
<dbReference type="CDD" id="cd00303">
    <property type="entry name" value="retropepsin_like"/>
    <property type="match status" value="1"/>
</dbReference>
<dbReference type="PANTHER" id="PTHR33240:SF15">
    <property type="entry name" value="GAG-PRO-LIKE PROTEIN"/>
    <property type="match status" value="1"/>
</dbReference>
<feature type="compositionally biased region" description="Basic and acidic residues" evidence="1">
    <location>
        <begin position="199"/>
        <end position="212"/>
    </location>
</feature>
<dbReference type="InterPro" id="IPR021109">
    <property type="entry name" value="Peptidase_aspartic_dom_sf"/>
</dbReference>
<feature type="compositionally biased region" description="Basic and acidic residues" evidence="1">
    <location>
        <begin position="40"/>
        <end position="52"/>
    </location>
</feature>
<evidence type="ECO:0008006" key="3">
    <source>
        <dbReference type="Google" id="ProtNLM"/>
    </source>
</evidence>
<gene>
    <name evidence="2" type="ORF">PAHAL_9G638100</name>
</gene>
<dbReference type="SUPFAM" id="SSF50630">
    <property type="entry name" value="Acid proteases"/>
    <property type="match status" value="1"/>
</dbReference>
<dbReference type="Proteomes" id="UP000243499">
    <property type="component" value="Chromosome 9"/>
</dbReference>
<dbReference type="Pfam" id="PF13975">
    <property type="entry name" value="gag-asp_proteas"/>
    <property type="match status" value="1"/>
</dbReference>
<dbReference type="Gramene" id="PVH33373">
    <property type="protein sequence ID" value="PVH33373"/>
    <property type="gene ID" value="PAHAL_9G638100"/>
</dbReference>
<accession>A0A2T8I6S8</accession>
<sequence>MKVDTEPFPNVNMVEGYDRSTRRQLDFTFGINMAGHTSRRQQETDSCDRPQKEERDYITEEQVRHVRIQLLVLPHQRPVFSHLLRKYQYQYQQRLQRETEEEEYERRTGKRLRKREDTRDHWHCPLPTLEDCPECKSQKQDSRSASVFQRLGPVQPCYGQVESSRTGRNSEDEDDKYHRSRWCRDGLNRSQKRRVQRKARPDLAEKVHRPQKAEMSSSRKVWRPKKSKADVKTSVDAHMVFVLPAEFHAPGHKEVPKNYKHLKALYLKGYINGQAVSRMLVDTGAAVNIMPYAVLRRLGHFVGDLIKTNITLSDFNGQTSEAQGVLSVDLTIGGKTIPTSFFVVNSKDSYTVLLGRDWIHANCYIPSTMHQCLIQWNGNEVEVVHADDSVEVSYAAMSVWDAEDKEPILGISLEGCDRVEATKNGVRLVLSTALTE</sequence>
<feature type="region of interest" description="Disordered" evidence="1">
    <location>
        <begin position="33"/>
        <end position="52"/>
    </location>
</feature>
<feature type="region of interest" description="Disordered" evidence="1">
    <location>
        <begin position="95"/>
        <end position="117"/>
    </location>
</feature>
<evidence type="ECO:0000256" key="1">
    <source>
        <dbReference type="SAM" id="MobiDB-lite"/>
    </source>
</evidence>
<feature type="region of interest" description="Disordered" evidence="1">
    <location>
        <begin position="158"/>
        <end position="228"/>
    </location>
</feature>
<evidence type="ECO:0000313" key="2">
    <source>
        <dbReference type="EMBL" id="PVH33373.1"/>
    </source>
</evidence>
<dbReference type="PANTHER" id="PTHR33240">
    <property type="entry name" value="OS08G0508500 PROTEIN"/>
    <property type="match status" value="1"/>
</dbReference>
<dbReference type="AlphaFoldDB" id="A0A2T8I6S8"/>